<dbReference type="RefSeq" id="WP_200276716.1">
    <property type="nucleotide sequence ID" value="NZ_CP066802.1"/>
</dbReference>
<dbReference type="Pfam" id="PF18651">
    <property type="entry name" value="CshA_NR2"/>
    <property type="match status" value="1"/>
</dbReference>
<proteinExistence type="predicted"/>
<dbReference type="InterPro" id="IPR013783">
    <property type="entry name" value="Ig-like_fold"/>
</dbReference>
<feature type="region of interest" description="Disordered" evidence="5">
    <location>
        <begin position="449"/>
        <end position="468"/>
    </location>
</feature>
<evidence type="ECO:0000313" key="13">
    <source>
        <dbReference type="Proteomes" id="UP000595895"/>
    </source>
</evidence>
<keyword evidence="6" id="KW-1133">Transmembrane helix</keyword>
<evidence type="ECO:0000259" key="10">
    <source>
        <dbReference type="Pfam" id="PF18651"/>
    </source>
</evidence>
<dbReference type="Pfam" id="PF20009">
    <property type="entry name" value="GEVED"/>
    <property type="match status" value="1"/>
</dbReference>
<dbReference type="InterPro" id="IPR040683">
    <property type="entry name" value="CshA_NR2"/>
</dbReference>
<keyword evidence="3 7" id="KW-0732">Signal</keyword>
<organism evidence="12 13">
    <name type="scientific">Actinomyces weissii</name>
    <dbReference type="NCBI Taxonomy" id="675090"/>
    <lineage>
        <taxon>Bacteria</taxon>
        <taxon>Bacillati</taxon>
        <taxon>Actinomycetota</taxon>
        <taxon>Actinomycetes</taxon>
        <taxon>Actinomycetales</taxon>
        <taxon>Actinomycetaceae</taxon>
        <taxon>Actinomyces</taxon>
    </lineage>
</organism>
<dbReference type="Pfam" id="PF00746">
    <property type="entry name" value="Gram_pos_anchor"/>
    <property type="match status" value="1"/>
</dbReference>
<accession>A0A7T7MA64</accession>
<evidence type="ECO:0000256" key="4">
    <source>
        <dbReference type="ARBA" id="ARBA00023088"/>
    </source>
</evidence>
<evidence type="ECO:0000256" key="6">
    <source>
        <dbReference type="SAM" id="Phobius"/>
    </source>
</evidence>
<feature type="chain" id="PRO_5032643150" evidence="7">
    <location>
        <begin position="40"/>
        <end position="969"/>
    </location>
</feature>
<dbReference type="InterPro" id="IPR041033">
    <property type="entry name" value="SpaA_PFL_dom_1"/>
</dbReference>
<dbReference type="Gene3D" id="2.60.40.10">
    <property type="entry name" value="Immunoglobulins"/>
    <property type="match status" value="2"/>
</dbReference>
<dbReference type="Proteomes" id="UP000595895">
    <property type="component" value="Chromosome"/>
</dbReference>
<dbReference type="EMBL" id="CP066802">
    <property type="protein sequence ID" value="QQM67746.1"/>
    <property type="molecule type" value="Genomic_DNA"/>
</dbReference>
<reference evidence="12 13" key="1">
    <citation type="submission" date="2020-12" db="EMBL/GenBank/DDBJ databases">
        <authorList>
            <person name="Zhou J."/>
        </authorList>
    </citation>
    <scope>NUCLEOTIDE SEQUENCE [LARGE SCALE GENOMIC DNA]</scope>
    <source>
        <strain evidence="12 13">CCUG 61299</strain>
    </source>
</reference>
<feature type="domain" description="SpaA-like prealbumin fold" evidence="9">
    <location>
        <begin position="816"/>
        <end position="908"/>
    </location>
</feature>
<feature type="domain" description="GEVED" evidence="11">
    <location>
        <begin position="498"/>
        <end position="578"/>
    </location>
</feature>
<evidence type="ECO:0000259" key="8">
    <source>
        <dbReference type="Pfam" id="PF00746"/>
    </source>
</evidence>
<dbReference type="NCBIfam" id="TIGR01167">
    <property type="entry name" value="LPXTG_anchor"/>
    <property type="match status" value="1"/>
</dbReference>
<evidence type="ECO:0000256" key="2">
    <source>
        <dbReference type="ARBA" id="ARBA00022525"/>
    </source>
</evidence>
<feature type="transmembrane region" description="Helical" evidence="6">
    <location>
        <begin position="937"/>
        <end position="955"/>
    </location>
</feature>
<name>A0A7T7MA64_9ACTO</name>
<evidence type="ECO:0000313" key="12">
    <source>
        <dbReference type="EMBL" id="QQM67746.1"/>
    </source>
</evidence>
<evidence type="ECO:0000256" key="5">
    <source>
        <dbReference type="SAM" id="MobiDB-lite"/>
    </source>
</evidence>
<dbReference type="Pfam" id="PF17802">
    <property type="entry name" value="SpaA"/>
    <property type="match status" value="1"/>
</dbReference>
<dbReference type="InterPro" id="IPR045474">
    <property type="entry name" value="GEVED"/>
</dbReference>
<feature type="domain" description="Gram-positive cocci surface proteins LPxTG" evidence="8">
    <location>
        <begin position="921"/>
        <end position="959"/>
    </location>
</feature>
<keyword evidence="6" id="KW-0472">Membrane</keyword>
<evidence type="ECO:0000259" key="11">
    <source>
        <dbReference type="Pfam" id="PF20009"/>
    </source>
</evidence>
<gene>
    <name evidence="12" type="ORF">JG540_02360</name>
</gene>
<keyword evidence="2" id="KW-0964">Secreted</keyword>
<evidence type="ECO:0000256" key="7">
    <source>
        <dbReference type="SAM" id="SignalP"/>
    </source>
</evidence>
<feature type="domain" description="Surface adhesin CshA non-repetitive" evidence="10">
    <location>
        <begin position="59"/>
        <end position="384"/>
    </location>
</feature>
<keyword evidence="1" id="KW-0134">Cell wall</keyword>
<feature type="signal peptide" evidence="7">
    <location>
        <begin position="1"/>
        <end position="39"/>
    </location>
</feature>
<dbReference type="GO" id="GO:0005975">
    <property type="term" value="P:carbohydrate metabolic process"/>
    <property type="evidence" value="ECO:0007669"/>
    <property type="project" value="UniProtKB-ARBA"/>
</dbReference>
<sequence>MPAQGRPSLRRNLCLIMLGCALAVSSLLGQGLTAPAAQAAPTELPAVFATGGVGQYKDVIQWLQWGDYETQFKGNDRPDVPVLDRGQTRTFRNVRALGPGQSLHTVCTLSNLKHLGHGSKRDDGSPLTSAQAYGPLVATIPGTWAGDVLDNLYNVGGPSEPRPKPWHVKRNGQVVEDWNAPTPRYPIDYVNKNQMVIGLANGYAYNGGNAKNSSEIWGSPGTDRAPTGYNSRLSFDYSCTAELETPSGSVPVPVNGLVFADAEASSKRSGTRGSDGKLRDEWADEWVQASTSQRVTWRVLERGRSSNCTTADGSRVTTNAELSERGRTLRLMPSSSECVYQNGGSYSNPNGIGGPAAVMLMEGATSATVTIQGAGYSAVALGLVLSADFGDAPQSYGTASSLFQPKWQEGEVNRTRDAFIGSRAILRADPSTPRLGQEVDAEHHQVFSAGADADDEASDRQSVDDEDGLTSAADLRLVVAPGAQISRQVSCGGDGKVLGWVDWNHNGTFDDAEKSDVRSCRGGQATITWTVPADVAVGGTGGLAEVGSYMRLRITADAELPGPTGATATGEVEDYAVTVVPAAMVSLVKEVKDPQGVAGGTGNLLAPQQWELALTQGSRRVTGNGRVDSTVMAAGTVKLSETGRSAGARQGYSLAGASCAPHPSSTKPLRSRLSADGTSLTLVEGEWVVCTLTNSPQPGALVWSKVDPTGAPITTGASSWQLRGPGVPSGTVIDDCVQAPCRGTGPRDLDPQTGRLRVEGLSWGSYSVTERSAPRGYQAAQGSFSFEELGAQRLEAHLQAASGVLDGGVVNSPVTGQVSWSKVDAADQRPLGGSSWALTGPGVPAATVVADCGQDPCLGGQWRDTDPRAGHLRVTGLGLGSYQLVESAAPAGYRLDTTAHPFTLSAQAPQHTFPQPFTNRKTSVPALPLTGGTGADVFLAGGLLLAVAALGTGLLRRRRNLRLTAKEVC</sequence>
<dbReference type="AlphaFoldDB" id="A0A7T7MA64"/>
<keyword evidence="4" id="KW-0572">Peptidoglycan-anchor</keyword>
<protein>
    <submittedName>
        <fullName evidence="12">LPXTG cell wall anchor domain-containing protein</fullName>
    </submittedName>
</protein>
<keyword evidence="6" id="KW-0812">Transmembrane</keyword>
<dbReference type="InterPro" id="IPR019931">
    <property type="entry name" value="LPXTG_anchor"/>
</dbReference>
<evidence type="ECO:0000256" key="3">
    <source>
        <dbReference type="ARBA" id="ARBA00022729"/>
    </source>
</evidence>
<evidence type="ECO:0000259" key="9">
    <source>
        <dbReference type="Pfam" id="PF17802"/>
    </source>
</evidence>
<dbReference type="KEGG" id="awe:JG540_02360"/>
<evidence type="ECO:0000256" key="1">
    <source>
        <dbReference type="ARBA" id="ARBA00022512"/>
    </source>
</evidence>
<keyword evidence="13" id="KW-1185">Reference proteome</keyword>